<proteinExistence type="predicted"/>
<dbReference type="Proteomes" id="UP000011560">
    <property type="component" value="Unassembled WGS sequence"/>
</dbReference>
<keyword evidence="3" id="KW-1185">Reference proteome</keyword>
<keyword evidence="1" id="KW-0175">Coiled coil</keyword>
<name>M0BDP3_9EURY</name>
<evidence type="ECO:0000256" key="1">
    <source>
        <dbReference type="SAM" id="Coils"/>
    </source>
</evidence>
<organism evidence="2 3">
    <name type="scientific">Halovivax asiaticus JCM 14624</name>
    <dbReference type="NCBI Taxonomy" id="1227490"/>
    <lineage>
        <taxon>Archaea</taxon>
        <taxon>Methanobacteriati</taxon>
        <taxon>Methanobacteriota</taxon>
        <taxon>Stenosarchaea group</taxon>
        <taxon>Halobacteria</taxon>
        <taxon>Halobacteriales</taxon>
        <taxon>Natrialbaceae</taxon>
        <taxon>Halovivax</taxon>
    </lineage>
</organism>
<dbReference type="AlphaFoldDB" id="M0BDP3"/>
<evidence type="ECO:0000313" key="3">
    <source>
        <dbReference type="Proteomes" id="UP000011560"/>
    </source>
</evidence>
<sequence>MDNVTRRTLMSAVAAGTTAAVAGCTGDLLDDDADSSDETDAAYEEWLAADLLVDMDAGTVIYADLARITDTWPDEARSELNLDSLTDSLGVSADDVDGMLVFQTSGTGVVLTGSFDRDAVVTELAGEAETETVGDYEVVNGAIAIGSDAVVMSSDYETLIDARNGDVDRISDVDEEWNAALSGVAGAAMSGVMFDDAESFELMGITMDADGTDISMEARAHYADAETAEAEKADAEAQAQAEFVENGEIQSIRVDGNVVVIEAVLSDFQF</sequence>
<gene>
    <name evidence="2" type="ORF">C479_13828</name>
</gene>
<comment type="caution">
    <text evidence="2">The sequence shown here is derived from an EMBL/GenBank/DDBJ whole genome shotgun (WGS) entry which is preliminary data.</text>
</comment>
<dbReference type="PROSITE" id="PS51318">
    <property type="entry name" value="TAT"/>
    <property type="match status" value="1"/>
</dbReference>
<dbReference type="RefSeq" id="WP_007703730.1">
    <property type="nucleotide sequence ID" value="NZ_AOIQ01000021.1"/>
</dbReference>
<evidence type="ECO:0000313" key="2">
    <source>
        <dbReference type="EMBL" id="ELZ08423.1"/>
    </source>
</evidence>
<dbReference type="PROSITE" id="PS51257">
    <property type="entry name" value="PROKAR_LIPOPROTEIN"/>
    <property type="match status" value="1"/>
</dbReference>
<dbReference type="EMBL" id="AOIQ01000021">
    <property type="protein sequence ID" value="ELZ08423.1"/>
    <property type="molecule type" value="Genomic_DNA"/>
</dbReference>
<accession>M0BDP3</accession>
<dbReference type="OrthoDB" id="376115at2157"/>
<protein>
    <submittedName>
        <fullName evidence="2">Uncharacterized protein</fullName>
    </submittedName>
</protein>
<reference evidence="2 3" key="1">
    <citation type="journal article" date="2014" name="PLoS Genet.">
        <title>Phylogenetically driven sequencing of extremely halophilic archaea reveals strategies for static and dynamic osmo-response.</title>
        <authorList>
            <person name="Becker E.A."/>
            <person name="Seitzer P.M."/>
            <person name="Tritt A."/>
            <person name="Larsen D."/>
            <person name="Krusor M."/>
            <person name="Yao A.I."/>
            <person name="Wu D."/>
            <person name="Madern D."/>
            <person name="Eisen J.A."/>
            <person name="Darling A.E."/>
            <person name="Facciotti M.T."/>
        </authorList>
    </citation>
    <scope>NUCLEOTIDE SEQUENCE [LARGE SCALE GENOMIC DNA]</scope>
    <source>
        <strain evidence="2 3">JCM 14624</strain>
    </source>
</reference>
<dbReference type="InterPro" id="IPR006311">
    <property type="entry name" value="TAT_signal"/>
</dbReference>
<feature type="coiled-coil region" evidence="1">
    <location>
        <begin position="218"/>
        <end position="245"/>
    </location>
</feature>